<dbReference type="InterPro" id="IPR045073">
    <property type="entry name" value="Omega/Tau-like"/>
</dbReference>
<dbReference type="GO" id="GO:0005737">
    <property type="term" value="C:cytoplasm"/>
    <property type="evidence" value="ECO:0007669"/>
    <property type="project" value="TreeGrafter"/>
</dbReference>
<organism evidence="9">
    <name type="scientific">Lotus japonicus</name>
    <name type="common">Lotus corniculatus var. japonicus</name>
    <dbReference type="NCBI Taxonomy" id="34305"/>
    <lineage>
        <taxon>Eukaryota</taxon>
        <taxon>Viridiplantae</taxon>
        <taxon>Streptophyta</taxon>
        <taxon>Embryophyta</taxon>
        <taxon>Tracheophyta</taxon>
        <taxon>Spermatophyta</taxon>
        <taxon>Magnoliopsida</taxon>
        <taxon>eudicotyledons</taxon>
        <taxon>Gunneridae</taxon>
        <taxon>Pentapetalae</taxon>
        <taxon>rosids</taxon>
        <taxon>fabids</taxon>
        <taxon>Fabales</taxon>
        <taxon>Fabaceae</taxon>
        <taxon>Papilionoideae</taxon>
        <taxon>50 kb inversion clade</taxon>
        <taxon>NPAAA clade</taxon>
        <taxon>Hologalegina</taxon>
        <taxon>robinioid clade</taxon>
        <taxon>Loteae</taxon>
        <taxon>Lotus</taxon>
    </lineage>
</organism>
<dbReference type="Gene3D" id="1.20.1050.10">
    <property type="match status" value="1"/>
</dbReference>
<evidence type="ECO:0000259" key="8">
    <source>
        <dbReference type="PROSITE" id="PS50405"/>
    </source>
</evidence>
<dbReference type="FunFam" id="3.40.30.10:FF:000014">
    <property type="entry name" value="Tau class glutathione S-transferase"/>
    <property type="match status" value="1"/>
</dbReference>
<dbReference type="InterPro" id="IPR010987">
    <property type="entry name" value="Glutathione-S-Trfase_C-like"/>
</dbReference>
<dbReference type="GO" id="GO:0004364">
    <property type="term" value="F:glutathione transferase activity"/>
    <property type="evidence" value="ECO:0007669"/>
    <property type="project" value="UniProtKB-EC"/>
</dbReference>
<dbReference type="CDD" id="cd03058">
    <property type="entry name" value="GST_N_Tau"/>
    <property type="match status" value="1"/>
</dbReference>
<dbReference type="SUPFAM" id="SSF47616">
    <property type="entry name" value="GST C-terminal domain-like"/>
    <property type="match status" value="1"/>
</dbReference>
<dbReference type="PROSITE" id="PS50405">
    <property type="entry name" value="GST_CTER"/>
    <property type="match status" value="1"/>
</dbReference>
<dbReference type="SUPFAM" id="SSF52833">
    <property type="entry name" value="Thioredoxin-like"/>
    <property type="match status" value="1"/>
</dbReference>
<dbReference type="PANTHER" id="PTHR11260:SF679">
    <property type="entry name" value="GLUTATHIONE TRANSFERASE"/>
    <property type="match status" value="1"/>
</dbReference>
<dbReference type="SFLD" id="SFLDS00019">
    <property type="entry name" value="Glutathione_Transferase_(cytos"/>
    <property type="match status" value="1"/>
</dbReference>
<keyword evidence="2" id="KW-0216">Detoxification</keyword>
<accession>I3T434</accession>
<dbReference type="PROSITE" id="PS50404">
    <property type="entry name" value="GST_NTER"/>
    <property type="match status" value="1"/>
</dbReference>
<proteinExistence type="evidence at transcript level"/>
<evidence type="ECO:0000256" key="4">
    <source>
        <dbReference type="ARBA" id="ARBA00025743"/>
    </source>
</evidence>
<dbReference type="EC" id="2.5.1.18" evidence="1"/>
<name>I3T434_LOTJA</name>
<dbReference type="FunFam" id="1.20.1050.10:FF:000016">
    <property type="entry name" value="Glutathione S-transferase U9"/>
    <property type="match status" value="1"/>
</dbReference>
<feature type="domain" description="GST C-terminal" evidence="8">
    <location>
        <begin position="86"/>
        <end position="219"/>
    </location>
</feature>
<evidence type="ECO:0000313" key="9">
    <source>
        <dbReference type="EMBL" id="AFK47276.1"/>
    </source>
</evidence>
<comment type="similarity">
    <text evidence="4">Belongs to the GST superfamily. Tau family.</text>
</comment>
<dbReference type="AlphaFoldDB" id="I3T434"/>
<dbReference type="InterPro" id="IPR004045">
    <property type="entry name" value="Glutathione_S-Trfase_N"/>
</dbReference>
<evidence type="ECO:0000256" key="2">
    <source>
        <dbReference type="ARBA" id="ARBA00022575"/>
    </source>
</evidence>
<feature type="domain" description="GST N-terminal" evidence="7">
    <location>
        <begin position="2"/>
        <end position="81"/>
    </location>
</feature>
<dbReference type="GO" id="GO:0006749">
    <property type="term" value="P:glutathione metabolic process"/>
    <property type="evidence" value="ECO:0007669"/>
    <property type="project" value="InterPro"/>
</dbReference>
<feature type="signal peptide" evidence="6">
    <location>
        <begin position="1"/>
        <end position="21"/>
    </location>
</feature>
<dbReference type="Pfam" id="PF02798">
    <property type="entry name" value="GST_N"/>
    <property type="match status" value="1"/>
</dbReference>
<evidence type="ECO:0000256" key="1">
    <source>
        <dbReference type="ARBA" id="ARBA00012452"/>
    </source>
</evidence>
<evidence type="ECO:0000256" key="3">
    <source>
        <dbReference type="ARBA" id="ARBA00022679"/>
    </source>
</evidence>
<dbReference type="SFLD" id="SFLDG00358">
    <property type="entry name" value="Main_(cytGST)"/>
    <property type="match status" value="1"/>
</dbReference>
<dbReference type="Pfam" id="PF00043">
    <property type="entry name" value="GST_C"/>
    <property type="match status" value="1"/>
</dbReference>
<reference evidence="9" key="1">
    <citation type="submission" date="2012-05" db="EMBL/GenBank/DDBJ databases">
        <authorList>
            <person name="Krishnakumar V."/>
            <person name="Cheung F."/>
            <person name="Xiao Y."/>
            <person name="Chan A."/>
            <person name="Moskal W.A."/>
            <person name="Town C.D."/>
        </authorList>
    </citation>
    <scope>NUCLEOTIDE SEQUENCE</scope>
</reference>
<comment type="catalytic activity">
    <reaction evidence="5">
        <text>RX + glutathione = an S-substituted glutathione + a halide anion + H(+)</text>
        <dbReference type="Rhea" id="RHEA:16437"/>
        <dbReference type="ChEBI" id="CHEBI:15378"/>
        <dbReference type="ChEBI" id="CHEBI:16042"/>
        <dbReference type="ChEBI" id="CHEBI:17792"/>
        <dbReference type="ChEBI" id="CHEBI:57925"/>
        <dbReference type="ChEBI" id="CHEBI:90779"/>
        <dbReference type="EC" id="2.5.1.18"/>
    </reaction>
</comment>
<dbReference type="CDD" id="cd03185">
    <property type="entry name" value="GST_C_Tau"/>
    <property type="match status" value="1"/>
</dbReference>
<dbReference type="InterPro" id="IPR004046">
    <property type="entry name" value="GST_C"/>
</dbReference>
<dbReference type="InterPro" id="IPR036282">
    <property type="entry name" value="Glutathione-S-Trfase_C_sf"/>
</dbReference>
<evidence type="ECO:0000256" key="5">
    <source>
        <dbReference type="ARBA" id="ARBA00047960"/>
    </source>
</evidence>
<evidence type="ECO:0000256" key="6">
    <source>
        <dbReference type="SAM" id="SignalP"/>
    </source>
</evidence>
<dbReference type="InterPro" id="IPR040079">
    <property type="entry name" value="Glutathione_S-Trfase"/>
</dbReference>
<sequence length="220" mass="25903">MADVKLHGFWFSPFVLRVVWTLKVKGIPYEYIEEDPANKTPQLLEYNPVHKKVPVFVHDGKPVCESIIIVEYIDEIWSQNPLVPADPYERAIARFWVRYIDDMISAVLLPLCRSNDIAEREEIIKEIWARFRVIEERCSGDQKKFLGGDTFNIVDIAFGSFARFILALEDMFEVKILEAERFPHLHTWFNNFMDVPAIRDNHPDQEKLVACIMFMRDKLR</sequence>
<evidence type="ECO:0000259" key="7">
    <source>
        <dbReference type="PROSITE" id="PS50404"/>
    </source>
</evidence>
<keyword evidence="3" id="KW-0808">Transferase</keyword>
<dbReference type="SFLD" id="SFLDG01152">
    <property type="entry name" value="Main.3:_Omega-_and_Tau-like"/>
    <property type="match status" value="1"/>
</dbReference>
<dbReference type="PANTHER" id="PTHR11260">
    <property type="entry name" value="GLUTATHIONE S-TRANSFERASE, GST, SUPERFAMILY, GST DOMAIN CONTAINING"/>
    <property type="match status" value="1"/>
</dbReference>
<dbReference type="Gene3D" id="3.40.30.10">
    <property type="entry name" value="Glutaredoxin"/>
    <property type="match status" value="1"/>
</dbReference>
<dbReference type="GO" id="GO:0009407">
    <property type="term" value="P:toxin catabolic process"/>
    <property type="evidence" value="ECO:0007669"/>
    <property type="project" value="UniProtKB-ARBA"/>
</dbReference>
<feature type="chain" id="PRO_5003679961" description="glutathione transferase" evidence="6">
    <location>
        <begin position="22"/>
        <end position="220"/>
    </location>
</feature>
<dbReference type="InterPro" id="IPR036249">
    <property type="entry name" value="Thioredoxin-like_sf"/>
</dbReference>
<protein>
    <recommendedName>
        <fullName evidence="1">glutathione transferase</fullName>
        <ecNumber evidence="1">2.5.1.18</ecNumber>
    </recommendedName>
</protein>
<dbReference type="EMBL" id="BT147482">
    <property type="protein sequence ID" value="AFK47276.1"/>
    <property type="molecule type" value="mRNA"/>
</dbReference>
<keyword evidence="6" id="KW-0732">Signal</keyword>
<dbReference type="InterPro" id="IPR045074">
    <property type="entry name" value="GST_C_Tau"/>
</dbReference>